<feature type="domain" description="Pili assembly chaperone N-terminal" evidence="1">
    <location>
        <begin position="29"/>
        <end position="144"/>
    </location>
</feature>
<dbReference type="GO" id="GO:0071555">
    <property type="term" value="P:cell wall organization"/>
    <property type="evidence" value="ECO:0007669"/>
    <property type="project" value="InterPro"/>
</dbReference>
<dbReference type="AlphaFoldDB" id="E1X0V6"/>
<dbReference type="Pfam" id="PF00345">
    <property type="entry name" value="PapD_N"/>
    <property type="match status" value="1"/>
</dbReference>
<dbReference type="GO" id="GO:0030288">
    <property type="term" value="C:outer membrane-bounded periplasmic space"/>
    <property type="evidence" value="ECO:0007669"/>
    <property type="project" value="InterPro"/>
</dbReference>
<dbReference type="InterPro" id="IPR016147">
    <property type="entry name" value="Pili_assmbl_chaperone_N"/>
</dbReference>
<dbReference type="PATRIC" id="fig|862908.3.peg.1521"/>
<dbReference type="RefSeq" id="WP_014244227.1">
    <property type="nucleotide sequence ID" value="NC_016620.1"/>
</dbReference>
<dbReference type="EMBL" id="FQ312005">
    <property type="protein sequence ID" value="CBW26445.1"/>
    <property type="molecule type" value="Genomic_DNA"/>
</dbReference>
<keyword evidence="3" id="KW-1185">Reference proteome</keyword>
<dbReference type="STRING" id="862908.BMS_1598"/>
<dbReference type="eggNOG" id="COG3121">
    <property type="taxonomic scope" value="Bacteria"/>
</dbReference>
<dbReference type="InterPro" id="IPR013783">
    <property type="entry name" value="Ig-like_fold"/>
</dbReference>
<name>E1X0V6_HALMS</name>
<dbReference type="InterPro" id="IPR050643">
    <property type="entry name" value="Periplasmic_pilus_chap"/>
</dbReference>
<evidence type="ECO:0000313" key="3">
    <source>
        <dbReference type="Proteomes" id="UP000008963"/>
    </source>
</evidence>
<dbReference type="HOGENOM" id="CLU_082344_0_0_7"/>
<proteinExistence type="predicted"/>
<dbReference type="KEGG" id="bmx:BMS_1598"/>
<dbReference type="InterPro" id="IPR008962">
    <property type="entry name" value="PapD-like_sf"/>
</dbReference>
<dbReference type="Gene3D" id="2.60.40.10">
    <property type="entry name" value="Immunoglobulins"/>
    <property type="match status" value="1"/>
</dbReference>
<dbReference type="PANTHER" id="PTHR30251:SF4">
    <property type="entry name" value="SLR1668 PROTEIN"/>
    <property type="match status" value="1"/>
</dbReference>
<organism evidence="2 3">
    <name type="scientific">Halobacteriovorax marinus (strain ATCC BAA-682 / DSM 15412 / SJ)</name>
    <name type="common">Bacteriovorax marinus</name>
    <dbReference type="NCBI Taxonomy" id="862908"/>
    <lineage>
        <taxon>Bacteria</taxon>
        <taxon>Pseudomonadati</taxon>
        <taxon>Bdellovibrionota</taxon>
        <taxon>Bacteriovoracia</taxon>
        <taxon>Bacteriovoracales</taxon>
        <taxon>Halobacteriovoraceae</taxon>
        <taxon>Halobacteriovorax</taxon>
    </lineage>
</organism>
<reference evidence="3" key="1">
    <citation type="journal article" date="2013" name="ISME J.">
        <title>A small predatory core genome in the divergent marine Bacteriovorax marinus SJ and the terrestrial Bdellovibrio bacteriovorus.</title>
        <authorList>
            <person name="Crossman L.C."/>
            <person name="Chen H."/>
            <person name="Cerdeno-Tarraga A.M."/>
            <person name="Brooks K."/>
            <person name="Quail M.A."/>
            <person name="Pineiro S.A."/>
            <person name="Hobley L."/>
            <person name="Sockett R.E."/>
            <person name="Bentley S.D."/>
            <person name="Parkhill J."/>
            <person name="Williams H.N."/>
            <person name="Stine O.C."/>
        </authorList>
    </citation>
    <scope>NUCLEOTIDE SEQUENCE [LARGE SCALE GENOMIC DNA]</scope>
    <source>
        <strain evidence="3">ATCC BAA-682 / DSM 15412 / SJ</strain>
    </source>
</reference>
<evidence type="ECO:0000313" key="2">
    <source>
        <dbReference type="EMBL" id="CBW26445.1"/>
    </source>
</evidence>
<gene>
    <name evidence="2" type="ordered locus">BMS_1598</name>
</gene>
<protein>
    <submittedName>
        <fullName evidence="2">Pilus assembly protein</fullName>
    </submittedName>
</protein>
<sequence>MKNLFIITLFLISTHSMAFKLMPMSISINSSQKDKTALFTVFNDSDEPIAIQLDMRKRLMKPDGSEEHPEVDDFLVYPDQLVLGAKKRRVIKVRWLKGEVKDIERSYRLIAEQLPIDVSKKKDKKTDIKILLRYVAALYVAPKTSSAKLRVISAKTTKDLNRIIFHVENSGNKHHVLLSPKVNIIQEGKTFSLTNLEGIRGENILAKTKRYFSFIPPKGVNIQKPYQVELLIDE</sequence>
<accession>E1X0V6</accession>
<dbReference type="OrthoDB" id="5291809at2"/>
<dbReference type="PANTHER" id="PTHR30251">
    <property type="entry name" value="PILUS ASSEMBLY CHAPERONE"/>
    <property type="match status" value="1"/>
</dbReference>
<dbReference type="Proteomes" id="UP000008963">
    <property type="component" value="Chromosome"/>
</dbReference>
<evidence type="ECO:0000259" key="1">
    <source>
        <dbReference type="Pfam" id="PF00345"/>
    </source>
</evidence>
<dbReference type="SUPFAM" id="SSF49354">
    <property type="entry name" value="PapD-like"/>
    <property type="match status" value="1"/>
</dbReference>